<dbReference type="GO" id="GO:0015184">
    <property type="term" value="F:L-cystine transmembrane transporter activity"/>
    <property type="evidence" value="ECO:0007669"/>
    <property type="project" value="TreeGrafter"/>
</dbReference>
<feature type="transmembrane region" description="Helical" evidence="8">
    <location>
        <begin position="264"/>
        <end position="286"/>
    </location>
</feature>
<proteinExistence type="inferred from homology"/>
<keyword evidence="10" id="KW-1185">Reference proteome</keyword>
<feature type="transmembrane region" description="Helical" evidence="8">
    <location>
        <begin position="103"/>
        <end position="129"/>
    </location>
</feature>
<evidence type="ECO:0000313" key="9">
    <source>
        <dbReference type="EMBL" id="MTH65495.1"/>
    </source>
</evidence>
<name>A0A6L6IYA0_9RHOB</name>
<evidence type="ECO:0000313" key="10">
    <source>
        <dbReference type="Proteomes" id="UP000478740"/>
    </source>
</evidence>
<feature type="transmembrane region" description="Helical" evidence="8">
    <location>
        <begin position="185"/>
        <end position="204"/>
    </location>
</feature>
<keyword evidence="4 8" id="KW-0812">Transmembrane</keyword>
<keyword evidence="5" id="KW-0029">Amino-acid transport</keyword>
<dbReference type="InterPro" id="IPR036458">
    <property type="entry name" value="Na:dicarbo_symporter_sf"/>
</dbReference>
<accession>A0A6L6IYA0</accession>
<dbReference type="AlphaFoldDB" id="A0A6L6IYA0"/>
<comment type="caution">
    <text evidence="9">The sequence shown here is derived from an EMBL/GenBank/DDBJ whole genome shotgun (WGS) entry which is preliminary data.</text>
</comment>
<dbReference type="Pfam" id="PF00375">
    <property type="entry name" value="SDF"/>
    <property type="match status" value="1"/>
</dbReference>
<dbReference type="Gene3D" id="1.10.3860.10">
    <property type="entry name" value="Sodium:dicarboxylate symporter"/>
    <property type="match status" value="1"/>
</dbReference>
<sequence length="462" mass="48039">MAPVLINLVVFAALLYGLFRLQSRDLSLSVRVFIALILGTLFGVVLQLIYGHDAPALQTTINWVNIVGNGYVQLLQMIVMPLVFVAILNAVSKLHDASSLGKISTLTLGTLLLTTAIAAAVGIAMSLIFGLTAEGLVQGAAETARLSTLESSYAPRVADLTVPQLILSFIPKNPFADLTGANPTSIISVVIFAAFLGVAAIRLVKRDAEKGRSLLALIDLLQSWIGQLVRLIMMLTPFGVMALMTKVAATSNAADILNLGKFVVASYIGLAIMFGVHAILLTMTGVNPLNFFRKALPVLSFAFSSRSSAASIPLNVEVQTRRLGVPPTIASFAASFGATIGQNGCAGLYPAMLAVMVAPTVGINPLDPTWIATLIAIVTLSSAGVAGVGGGATMAALIVLPTMGLPVTLVALLISIEPLIDMGRTALNVSGSMTAGTVTSQILGQTDRAVMDSTDTADLQNA</sequence>
<comment type="subcellular location">
    <subcellularLocation>
        <location evidence="1">Membrane</location>
        <topology evidence="1">Multi-pass membrane protein</topology>
    </subcellularLocation>
</comment>
<comment type="similarity">
    <text evidence="2">Belongs to the dicarboxylate/amino acid:cation symporter (DAACS) (TC 2.A.23) family.</text>
</comment>
<feature type="transmembrane region" description="Helical" evidence="8">
    <location>
        <begin position="394"/>
        <end position="414"/>
    </location>
</feature>
<organism evidence="9 10">
    <name type="scientific">Paracoccus shanxieyensis</name>
    <dbReference type="NCBI Taxonomy" id="2675752"/>
    <lineage>
        <taxon>Bacteria</taxon>
        <taxon>Pseudomonadati</taxon>
        <taxon>Pseudomonadota</taxon>
        <taxon>Alphaproteobacteria</taxon>
        <taxon>Rhodobacterales</taxon>
        <taxon>Paracoccaceae</taxon>
        <taxon>Paracoccus</taxon>
    </lineage>
</organism>
<dbReference type="SUPFAM" id="SSF118215">
    <property type="entry name" value="Proton glutamate symport protein"/>
    <property type="match status" value="1"/>
</dbReference>
<gene>
    <name evidence="9" type="ORF">GL284_14575</name>
</gene>
<reference evidence="9 10" key="1">
    <citation type="submission" date="2019-11" db="EMBL/GenBank/DDBJ databases">
        <authorList>
            <person name="Dong K."/>
        </authorList>
    </citation>
    <scope>NUCLEOTIDE SEQUENCE [LARGE SCALE GENOMIC DNA]</scope>
    <source>
        <strain evidence="9 10">DK608</strain>
    </source>
</reference>
<dbReference type="PANTHER" id="PTHR42865">
    <property type="entry name" value="PROTON/GLUTAMATE-ASPARTATE SYMPORTER"/>
    <property type="match status" value="1"/>
</dbReference>
<protein>
    <submittedName>
        <fullName evidence="9">Cation:dicarboxylase symporter family transporter</fullName>
    </submittedName>
</protein>
<evidence type="ECO:0000256" key="8">
    <source>
        <dbReference type="SAM" id="Phobius"/>
    </source>
</evidence>
<dbReference type="GO" id="GO:0005886">
    <property type="term" value="C:plasma membrane"/>
    <property type="evidence" value="ECO:0007669"/>
    <property type="project" value="TreeGrafter"/>
</dbReference>
<keyword evidence="3" id="KW-0813">Transport</keyword>
<feature type="transmembrane region" description="Helical" evidence="8">
    <location>
        <begin position="224"/>
        <end position="244"/>
    </location>
</feature>
<evidence type="ECO:0000256" key="2">
    <source>
        <dbReference type="ARBA" id="ARBA00006148"/>
    </source>
</evidence>
<dbReference type="Proteomes" id="UP000478740">
    <property type="component" value="Unassembled WGS sequence"/>
</dbReference>
<evidence type="ECO:0000256" key="4">
    <source>
        <dbReference type="ARBA" id="ARBA00022692"/>
    </source>
</evidence>
<dbReference type="GO" id="GO:0015293">
    <property type="term" value="F:symporter activity"/>
    <property type="evidence" value="ECO:0007669"/>
    <property type="project" value="InterPro"/>
</dbReference>
<evidence type="ECO:0000256" key="7">
    <source>
        <dbReference type="ARBA" id="ARBA00023136"/>
    </source>
</evidence>
<feature type="transmembrane region" description="Helical" evidence="8">
    <location>
        <begin position="6"/>
        <end position="21"/>
    </location>
</feature>
<evidence type="ECO:0000256" key="3">
    <source>
        <dbReference type="ARBA" id="ARBA00022448"/>
    </source>
</evidence>
<dbReference type="PRINTS" id="PR00173">
    <property type="entry name" value="EDTRNSPORT"/>
</dbReference>
<dbReference type="EMBL" id="WMII01000014">
    <property type="protein sequence ID" value="MTH65495.1"/>
    <property type="molecule type" value="Genomic_DNA"/>
</dbReference>
<feature type="transmembrane region" description="Helical" evidence="8">
    <location>
        <begin position="28"/>
        <end position="50"/>
    </location>
</feature>
<keyword evidence="6 8" id="KW-1133">Transmembrane helix</keyword>
<feature type="transmembrane region" description="Helical" evidence="8">
    <location>
        <begin position="370"/>
        <end position="388"/>
    </location>
</feature>
<dbReference type="InterPro" id="IPR001991">
    <property type="entry name" value="Na-dicarboxylate_symporter"/>
</dbReference>
<dbReference type="RefSeq" id="WP_155045372.1">
    <property type="nucleotide sequence ID" value="NZ_WMIH01000014.1"/>
</dbReference>
<dbReference type="PANTHER" id="PTHR42865:SF5">
    <property type="entry name" value="L-CYSTINE TRANSPORTER TCYP"/>
    <property type="match status" value="1"/>
</dbReference>
<evidence type="ECO:0000256" key="1">
    <source>
        <dbReference type="ARBA" id="ARBA00004141"/>
    </source>
</evidence>
<feature type="transmembrane region" description="Helical" evidence="8">
    <location>
        <begin position="70"/>
        <end position="91"/>
    </location>
</feature>
<keyword evidence="7 8" id="KW-0472">Membrane</keyword>
<evidence type="ECO:0000256" key="5">
    <source>
        <dbReference type="ARBA" id="ARBA00022970"/>
    </source>
</evidence>
<evidence type="ECO:0000256" key="6">
    <source>
        <dbReference type="ARBA" id="ARBA00022989"/>
    </source>
</evidence>
<dbReference type="FunFam" id="1.10.3860.10:FF:000004">
    <property type="entry name" value="L-cystine transporter tcyP"/>
    <property type="match status" value="1"/>
</dbReference>